<dbReference type="EMBL" id="JAGIOC010000001">
    <property type="protein sequence ID" value="MBP2409470.1"/>
    <property type="molecule type" value="Genomic_DNA"/>
</dbReference>
<dbReference type="RefSeq" id="WP_209891489.1">
    <property type="nucleotide sequence ID" value="NZ_BAAAJV010000034.1"/>
</dbReference>
<organism evidence="3 4">
    <name type="scientific">Brachybacterium fresconis</name>
    <dbReference type="NCBI Taxonomy" id="173363"/>
    <lineage>
        <taxon>Bacteria</taxon>
        <taxon>Bacillati</taxon>
        <taxon>Actinomycetota</taxon>
        <taxon>Actinomycetes</taxon>
        <taxon>Micrococcales</taxon>
        <taxon>Dermabacteraceae</taxon>
        <taxon>Brachybacterium</taxon>
    </lineage>
</organism>
<name>A0ABS4YLI6_9MICO</name>
<proteinExistence type="predicted"/>
<dbReference type="Proteomes" id="UP000698222">
    <property type="component" value="Unassembled WGS sequence"/>
</dbReference>
<dbReference type="InterPro" id="IPR036265">
    <property type="entry name" value="HIT-like_sf"/>
</dbReference>
<feature type="domain" description="HIT" evidence="2">
    <location>
        <begin position="1"/>
        <end position="43"/>
    </location>
</feature>
<comment type="caution">
    <text evidence="3">The sequence shown here is derived from an EMBL/GenBank/DDBJ whole genome shotgun (WGS) entry which is preliminary data.</text>
</comment>
<sequence length="72" mass="7817">MSATSGLPCEGVNFFLADGEVAFQEVFHVHLHVFPRTTGDGFRIDAGWRQRPRAELDEAAESVRTGIAASPS</sequence>
<keyword evidence="4" id="KW-1185">Reference proteome</keyword>
<accession>A0ABS4YLI6</accession>
<evidence type="ECO:0000313" key="4">
    <source>
        <dbReference type="Proteomes" id="UP000698222"/>
    </source>
</evidence>
<protein>
    <submittedName>
        <fullName evidence="3">Diadenosine tetraphosphate (Ap4A) HIT family hydrolase</fullName>
    </submittedName>
</protein>
<evidence type="ECO:0000259" key="2">
    <source>
        <dbReference type="PROSITE" id="PS51084"/>
    </source>
</evidence>
<dbReference type="InterPro" id="IPR011146">
    <property type="entry name" value="HIT-like"/>
</dbReference>
<gene>
    <name evidence="3" type="ORF">JOF44_002373</name>
</gene>
<dbReference type="SUPFAM" id="SSF54197">
    <property type="entry name" value="HIT-like"/>
    <property type="match status" value="1"/>
</dbReference>
<evidence type="ECO:0000313" key="3">
    <source>
        <dbReference type="EMBL" id="MBP2409470.1"/>
    </source>
</evidence>
<dbReference type="PROSITE" id="PS00892">
    <property type="entry name" value="HIT_1"/>
    <property type="match status" value="1"/>
</dbReference>
<feature type="short sequence motif" description="Histidine triad motif" evidence="1">
    <location>
        <begin position="28"/>
        <end position="32"/>
    </location>
</feature>
<evidence type="ECO:0000256" key="1">
    <source>
        <dbReference type="PROSITE-ProRule" id="PRU00464"/>
    </source>
</evidence>
<dbReference type="GO" id="GO:0016787">
    <property type="term" value="F:hydrolase activity"/>
    <property type="evidence" value="ECO:0007669"/>
    <property type="project" value="UniProtKB-KW"/>
</dbReference>
<dbReference type="Gene3D" id="3.30.428.10">
    <property type="entry name" value="HIT-like"/>
    <property type="match status" value="1"/>
</dbReference>
<dbReference type="InterPro" id="IPR019808">
    <property type="entry name" value="Histidine_triad_CS"/>
</dbReference>
<keyword evidence="3" id="KW-0378">Hydrolase</keyword>
<dbReference type="PROSITE" id="PS51084">
    <property type="entry name" value="HIT_2"/>
    <property type="match status" value="1"/>
</dbReference>
<dbReference type="Pfam" id="PF01230">
    <property type="entry name" value="HIT"/>
    <property type="match status" value="1"/>
</dbReference>
<reference evidence="3 4" key="1">
    <citation type="submission" date="2021-03" db="EMBL/GenBank/DDBJ databases">
        <title>Sequencing the genomes of 1000 actinobacteria strains.</title>
        <authorList>
            <person name="Klenk H.-P."/>
        </authorList>
    </citation>
    <scope>NUCLEOTIDE SEQUENCE [LARGE SCALE GENOMIC DNA]</scope>
    <source>
        <strain evidence="3 4">DSM 14564</strain>
    </source>
</reference>